<dbReference type="AlphaFoldDB" id="A0A917IT89"/>
<accession>A0A917IT89</accession>
<name>A0A917IT89_9BACT</name>
<keyword evidence="1" id="KW-0472">Membrane</keyword>
<feature type="transmembrane region" description="Helical" evidence="1">
    <location>
        <begin position="151"/>
        <end position="171"/>
    </location>
</feature>
<dbReference type="EMBL" id="BMIB01000001">
    <property type="protein sequence ID" value="GGH62813.1"/>
    <property type="molecule type" value="Genomic_DNA"/>
</dbReference>
<protein>
    <recommendedName>
        <fullName evidence="4">HupE / UreJ protein</fullName>
    </recommendedName>
</protein>
<keyword evidence="3" id="KW-1185">Reference proteome</keyword>
<evidence type="ECO:0000313" key="3">
    <source>
        <dbReference type="Proteomes" id="UP000627292"/>
    </source>
</evidence>
<dbReference type="InterPro" id="IPR032809">
    <property type="entry name" value="Put_HupE_UreJ"/>
</dbReference>
<comment type="caution">
    <text evidence="2">The sequence shown here is derived from an EMBL/GenBank/DDBJ whole genome shotgun (WGS) entry which is preliminary data.</text>
</comment>
<proteinExistence type="predicted"/>
<evidence type="ECO:0000256" key="1">
    <source>
        <dbReference type="SAM" id="Phobius"/>
    </source>
</evidence>
<evidence type="ECO:0000313" key="2">
    <source>
        <dbReference type="EMBL" id="GGH62813.1"/>
    </source>
</evidence>
<feature type="transmembrane region" description="Helical" evidence="1">
    <location>
        <begin position="49"/>
        <end position="72"/>
    </location>
</feature>
<dbReference type="Pfam" id="PF13795">
    <property type="entry name" value="HupE_UreJ_2"/>
    <property type="match status" value="1"/>
</dbReference>
<keyword evidence="1" id="KW-0812">Transmembrane</keyword>
<sequence>MYFKFESMSNFGLFFQTGIEHITDLNGIDHILFVTALCLRYAVSDWRKLLILVTAFTIGHSITLALSTLNILVFSRDWTEFLIAVTILITAISNLSNREHTVNRKMPLLYLLALVFGLIHGLGFSSLLKSMLGKDENIIVELLAFNLGLEVGQLCIVAVILFLSFIFIRILRRNKREVIVFVSGAIAALALQMMIERIPVSKDQHSNEKTVYSGGYYHPGFCSAGPEYPQQSRL</sequence>
<reference evidence="2" key="2">
    <citation type="submission" date="2020-09" db="EMBL/GenBank/DDBJ databases">
        <authorList>
            <person name="Sun Q."/>
            <person name="Zhou Y."/>
        </authorList>
    </citation>
    <scope>NUCLEOTIDE SEQUENCE</scope>
    <source>
        <strain evidence="2">CGMCC 1.15290</strain>
    </source>
</reference>
<evidence type="ECO:0008006" key="4">
    <source>
        <dbReference type="Google" id="ProtNLM"/>
    </source>
</evidence>
<dbReference type="Proteomes" id="UP000627292">
    <property type="component" value="Unassembled WGS sequence"/>
</dbReference>
<organism evidence="2 3">
    <name type="scientific">Filimonas zeae</name>
    <dbReference type="NCBI Taxonomy" id="1737353"/>
    <lineage>
        <taxon>Bacteria</taxon>
        <taxon>Pseudomonadati</taxon>
        <taxon>Bacteroidota</taxon>
        <taxon>Chitinophagia</taxon>
        <taxon>Chitinophagales</taxon>
        <taxon>Chitinophagaceae</taxon>
        <taxon>Filimonas</taxon>
    </lineage>
</organism>
<reference evidence="2" key="1">
    <citation type="journal article" date="2014" name="Int. J. Syst. Evol. Microbiol.">
        <title>Complete genome sequence of Corynebacterium casei LMG S-19264T (=DSM 44701T), isolated from a smear-ripened cheese.</title>
        <authorList>
            <consortium name="US DOE Joint Genome Institute (JGI-PGF)"/>
            <person name="Walter F."/>
            <person name="Albersmeier A."/>
            <person name="Kalinowski J."/>
            <person name="Ruckert C."/>
        </authorList>
    </citation>
    <scope>NUCLEOTIDE SEQUENCE</scope>
    <source>
        <strain evidence="2">CGMCC 1.15290</strain>
    </source>
</reference>
<keyword evidence="1" id="KW-1133">Transmembrane helix</keyword>
<feature type="transmembrane region" description="Helical" evidence="1">
    <location>
        <begin position="78"/>
        <end position="96"/>
    </location>
</feature>
<feature type="transmembrane region" description="Helical" evidence="1">
    <location>
        <begin position="108"/>
        <end position="128"/>
    </location>
</feature>
<gene>
    <name evidence="2" type="ORF">GCM10011379_13110</name>
</gene>
<feature type="transmembrane region" description="Helical" evidence="1">
    <location>
        <begin position="178"/>
        <end position="195"/>
    </location>
</feature>